<proteinExistence type="predicted"/>
<dbReference type="EMBL" id="SGPK01000347">
    <property type="protein sequence ID" value="THH04408.1"/>
    <property type="molecule type" value="Genomic_DNA"/>
</dbReference>
<protein>
    <submittedName>
        <fullName evidence="2">Uncharacterized protein</fullName>
    </submittedName>
</protein>
<sequence>MASMHIPLYQPVFHLQPQTVPSLNTNNSHFVAAQKQQGDLIASLDEPMESLSFRATPPPTGVAADPTSNTDSDSDNGLLSEFDGSGNTETSCTSVESDDTESELSSSDEDYEGEQDGESDDETNSSSDDDNDIPETAEELLASLQISINKIGVEYICQHEAQYSNDFYTDESLVNVLQGVNSHRDSYSAAMKAYRKVLDAGEGGEEVFERIRTITLDSAEEWWELDSEEFQIQGRAKFALLGQFIRVGIVDGGTVSSFVSKYAEDAHHDGLMNVLKTLFYYAGPDICGPEYAVQTQEAVERLRRVHDEWGDIPTISRAFRQIESRVQMYTLQHELAQRAFDSADGKGNAMQRDEFLISFTI</sequence>
<feature type="compositionally biased region" description="Acidic residues" evidence="1">
    <location>
        <begin position="96"/>
        <end position="133"/>
    </location>
</feature>
<reference evidence="2 3" key="1">
    <citation type="submission" date="2019-02" db="EMBL/GenBank/DDBJ databases">
        <title>Genome sequencing of the rare red list fungi Phellinidium pouzarii.</title>
        <authorList>
            <person name="Buettner E."/>
            <person name="Kellner H."/>
        </authorList>
    </citation>
    <scope>NUCLEOTIDE SEQUENCE [LARGE SCALE GENOMIC DNA]</scope>
    <source>
        <strain evidence="2 3">DSM 108285</strain>
    </source>
</reference>
<feature type="region of interest" description="Disordered" evidence="1">
    <location>
        <begin position="51"/>
        <end position="133"/>
    </location>
</feature>
<evidence type="ECO:0000313" key="3">
    <source>
        <dbReference type="Proteomes" id="UP000308199"/>
    </source>
</evidence>
<dbReference type="OrthoDB" id="3315965at2759"/>
<keyword evidence="3" id="KW-1185">Reference proteome</keyword>
<dbReference type="Proteomes" id="UP000308199">
    <property type="component" value="Unassembled WGS sequence"/>
</dbReference>
<name>A0A4S4L1G7_9AGAM</name>
<gene>
    <name evidence="2" type="ORF">EW145_g5542</name>
</gene>
<evidence type="ECO:0000256" key="1">
    <source>
        <dbReference type="SAM" id="MobiDB-lite"/>
    </source>
</evidence>
<accession>A0A4S4L1G7</accession>
<comment type="caution">
    <text evidence="2">The sequence shown here is derived from an EMBL/GenBank/DDBJ whole genome shotgun (WGS) entry which is preliminary data.</text>
</comment>
<dbReference type="AlphaFoldDB" id="A0A4S4L1G7"/>
<organism evidence="2 3">
    <name type="scientific">Phellinidium pouzarii</name>
    <dbReference type="NCBI Taxonomy" id="167371"/>
    <lineage>
        <taxon>Eukaryota</taxon>
        <taxon>Fungi</taxon>
        <taxon>Dikarya</taxon>
        <taxon>Basidiomycota</taxon>
        <taxon>Agaricomycotina</taxon>
        <taxon>Agaricomycetes</taxon>
        <taxon>Hymenochaetales</taxon>
        <taxon>Hymenochaetaceae</taxon>
        <taxon>Phellinidium</taxon>
    </lineage>
</organism>
<evidence type="ECO:0000313" key="2">
    <source>
        <dbReference type="EMBL" id="THH04408.1"/>
    </source>
</evidence>